<protein>
    <submittedName>
        <fullName evidence="1">RNase H domain-containing protein</fullName>
    </submittedName>
</protein>
<dbReference type="Proteomes" id="UP000887159">
    <property type="component" value="Unassembled WGS sequence"/>
</dbReference>
<keyword evidence="2" id="KW-1185">Reference proteome</keyword>
<accession>A0A8X6S306</accession>
<organism evidence="1 2">
    <name type="scientific">Trichonephila clavipes</name>
    <name type="common">Golden silk orbweaver</name>
    <name type="synonym">Nephila clavipes</name>
    <dbReference type="NCBI Taxonomy" id="2585209"/>
    <lineage>
        <taxon>Eukaryota</taxon>
        <taxon>Metazoa</taxon>
        <taxon>Ecdysozoa</taxon>
        <taxon>Arthropoda</taxon>
        <taxon>Chelicerata</taxon>
        <taxon>Arachnida</taxon>
        <taxon>Araneae</taxon>
        <taxon>Araneomorphae</taxon>
        <taxon>Entelegynae</taxon>
        <taxon>Araneoidea</taxon>
        <taxon>Nephilidae</taxon>
        <taxon>Trichonephila</taxon>
    </lineage>
</organism>
<sequence length="123" mass="13410">MDGNEIADSLAEAGAGETTTPASPFTYLELFSKYEAKNKAIWMVPSVHPWYQSKCPGGSLVRDSSGRGQTALTRFLSGHLLSLTFVDGIKHILSCLGLTMQDLVQDPLLVFGLLQGEWTHDLI</sequence>
<gene>
    <name evidence="1" type="primary">AVEN_209958_1</name>
    <name evidence="1" type="ORF">TNCV_4405741</name>
</gene>
<dbReference type="AlphaFoldDB" id="A0A8X6S306"/>
<proteinExistence type="predicted"/>
<reference evidence="1" key="1">
    <citation type="submission" date="2020-08" db="EMBL/GenBank/DDBJ databases">
        <title>Multicomponent nature underlies the extraordinary mechanical properties of spider dragline silk.</title>
        <authorList>
            <person name="Kono N."/>
            <person name="Nakamura H."/>
            <person name="Mori M."/>
            <person name="Yoshida Y."/>
            <person name="Ohtoshi R."/>
            <person name="Malay A.D."/>
            <person name="Moran D.A.P."/>
            <person name="Tomita M."/>
            <person name="Numata K."/>
            <person name="Arakawa K."/>
        </authorList>
    </citation>
    <scope>NUCLEOTIDE SEQUENCE</scope>
</reference>
<evidence type="ECO:0000313" key="2">
    <source>
        <dbReference type="Proteomes" id="UP000887159"/>
    </source>
</evidence>
<evidence type="ECO:0000313" key="1">
    <source>
        <dbReference type="EMBL" id="GFY05909.1"/>
    </source>
</evidence>
<dbReference type="EMBL" id="BMAU01021255">
    <property type="protein sequence ID" value="GFY05909.1"/>
    <property type="molecule type" value="Genomic_DNA"/>
</dbReference>
<name>A0A8X6S306_TRICX</name>
<comment type="caution">
    <text evidence="1">The sequence shown here is derived from an EMBL/GenBank/DDBJ whole genome shotgun (WGS) entry which is preliminary data.</text>
</comment>